<dbReference type="SUPFAM" id="SSF55120">
    <property type="entry name" value="Pseudouridine synthase"/>
    <property type="match status" value="1"/>
</dbReference>
<evidence type="ECO:0000256" key="1">
    <source>
        <dbReference type="ARBA" id="ARBA00008348"/>
    </source>
</evidence>
<dbReference type="Gene3D" id="3.30.70.1560">
    <property type="entry name" value="Alpha-L RNA-binding motif"/>
    <property type="match status" value="1"/>
</dbReference>
<evidence type="ECO:0000259" key="5">
    <source>
        <dbReference type="SMART" id="SM00363"/>
    </source>
</evidence>
<dbReference type="InterPro" id="IPR018496">
    <property type="entry name" value="PsdUridine_synth_RsuA/RluB_CS"/>
</dbReference>
<keyword evidence="3" id="KW-0694">RNA-binding</keyword>
<dbReference type="InterPro" id="IPR000748">
    <property type="entry name" value="PsdUridine_synth_RsuA/RluB/E/F"/>
</dbReference>
<keyword evidence="2 4" id="KW-0413">Isomerase</keyword>
<dbReference type="InterPro" id="IPR050343">
    <property type="entry name" value="RsuA_PseudoU_synthase"/>
</dbReference>
<dbReference type="Pfam" id="PF00849">
    <property type="entry name" value="PseudoU_synth_2"/>
    <property type="match status" value="1"/>
</dbReference>
<name>A0ABS5PK92_9FIRM</name>
<dbReference type="EC" id="5.4.99.-" evidence="4"/>
<evidence type="ECO:0000256" key="3">
    <source>
        <dbReference type="PROSITE-ProRule" id="PRU00182"/>
    </source>
</evidence>
<dbReference type="CDD" id="cd00165">
    <property type="entry name" value="S4"/>
    <property type="match status" value="1"/>
</dbReference>
<proteinExistence type="inferred from homology"/>
<dbReference type="PANTHER" id="PTHR47683:SF2">
    <property type="entry name" value="RNA-BINDING S4 DOMAIN-CONTAINING PROTEIN"/>
    <property type="match status" value="1"/>
</dbReference>
<dbReference type="EMBL" id="JAHBCL010000003">
    <property type="protein sequence ID" value="MBS7525524.1"/>
    <property type="molecule type" value="Genomic_DNA"/>
</dbReference>
<dbReference type="Gene3D" id="3.10.290.10">
    <property type="entry name" value="RNA-binding S4 domain"/>
    <property type="match status" value="1"/>
</dbReference>
<dbReference type="PROSITE" id="PS50889">
    <property type="entry name" value="S4"/>
    <property type="match status" value="1"/>
</dbReference>
<comment type="similarity">
    <text evidence="1 4">Belongs to the pseudouridine synthase RsuA family.</text>
</comment>
<dbReference type="NCBIfam" id="TIGR00093">
    <property type="entry name" value="pseudouridine synthase"/>
    <property type="match status" value="1"/>
</dbReference>
<evidence type="ECO:0000256" key="2">
    <source>
        <dbReference type="ARBA" id="ARBA00023235"/>
    </source>
</evidence>
<dbReference type="Gene3D" id="3.30.70.580">
    <property type="entry name" value="Pseudouridine synthase I, catalytic domain, N-terminal subdomain"/>
    <property type="match status" value="1"/>
</dbReference>
<dbReference type="InterPro" id="IPR006145">
    <property type="entry name" value="PsdUridine_synth_RsuA/RluA"/>
</dbReference>
<dbReference type="PANTHER" id="PTHR47683">
    <property type="entry name" value="PSEUDOURIDINE SYNTHASE FAMILY PROTEIN-RELATED"/>
    <property type="match status" value="1"/>
</dbReference>
<sequence>MRLNKYLSDVGYCSRREADRLIEAGRVSINGKSAALGTKVDAADEVRVDGKAIAAKTDKVYIAFHKPRGVECTTNLEVKDNIIDYIGYPERIYPVGRLDKSSEGLILLTNDGALSNLILKARHFHEKEYVVKVDKPITDAFLKGMREGVPLLALETVTRPCTVTTVNPYTFKIILTQGLNRQIRRMCEAFGYEVKRLQRIRVLNIELGDLPRGKWRHLTPSECEKLKVLTGKA</sequence>
<dbReference type="InterPro" id="IPR036986">
    <property type="entry name" value="S4_RNA-bd_sf"/>
</dbReference>
<organism evidence="6 7">
    <name type="scientific">Fusibacter paucivorans</name>
    <dbReference type="NCBI Taxonomy" id="76009"/>
    <lineage>
        <taxon>Bacteria</taxon>
        <taxon>Bacillati</taxon>
        <taxon>Bacillota</taxon>
        <taxon>Clostridia</taxon>
        <taxon>Eubacteriales</taxon>
        <taxon>Eubacteriales Family XII. Incertae Sedis</taxon>
        <taxon>Fusibacter</taxon>
    </lineage>
</organism>
<protein>
    <recommendedName>
        <fullName evidence="4">Pseudouridine synthase</fullName>
        <ecNumber evidence="4">5.4.99.-</ecNumber>
    </recommendedName>
</protein>
<evidence type="ECO:0000313" key="6">
    <source>
        <dbReference type="EMBL" id="MBS7525524.1"/>
    </source>
</evidence>
<dbReference type="InterPro" id="IPR020094">
    <property type="entry name" value="TruA/RsuA/RluB/E/F_N"/>
</dbReference>
<accession>A0ABS5PK92</accession>
<dbReference type="SUPFAM" id="SSF55174">
    <property type="entry name" value="Alpha-L RNA-binding motif"/>
    <property type="match status" value="1"/>
</dbReference>
<dbReference type="InterPro" id="IPR020103">
    <property type="entry name" value="PsdUridine_synth_cat_dom_sf"/>
</dbReference>
<comment type="caution">
    <text evidence="6">The sequence shown here is derived from an EMBL/GenBank/DDBJ whole genome shotgun (WGS) entry which is preliminary data.</text>
</comment>
<dbReference type="InterPro" id="IPR042092">
    <property type="entry name" value="PsdUridine_s_RsuA/RluB/E/F_cat"/>
</dbReference>
<evidence type="ECO:0000313" key="7">
    <source>
        <dbReference type="Proteomes" id="UP000746471"/>
    </source>
</evidence>
<dbReference type="SMART" id="SM00363">
    <property type="entry name" value="S4"/>
    <property type="match status" value="1"/>
</dbReference>
<reference evidence="6 7" key="1">
    <citation type="submission" date="2021-05" db="EMBL/GenBank/DDBJ databases">
        <title>Fusibacter ferrireducens sp. nov., an anaerobic, sulfur- and Fe-reducing bacterium isolated from the mangrove sediment.</title>
        <authorList>
            <person name="Qiu D."/>
        </authorList>
    </citation>
    <scope>NUCLEOTIDE SEQUENCE [LARGE SCALE GENOMIC DNA]</scope>
    <source>
        <strain evidence="6 7">DSM 12116</strain>
    </source>
</reference>
<feature type="domain" description="RNA-binding S4" evidence="5">
    <location>
        <begin position="1"/>
        <end position="58"/>
    </location>
</feature>
<gene>
    <name evidence="6" type="ORF">KHM83_02390</name>
</gene>
<dbReference type="CDD" id="cd02554">
    <property type="entry name" value="PseudoU_synth_RluF"/>
    <property type="match status" value="1"/>
</dbReference>
<dbReference type="PROSITE" id="PS01149">
    <property type="entry name" value="PSI_RSU"/>
    <property type="match status" value="1"/>
</dbReference>
<dbReference type="Proteomes" id="UP000746471">
    <property type="component" value="Unassembled WGS sequence"/>
</dbReference>
<dbReference type="RefSeq" id="WP_213235313.1">
    <property type="nucleotide sequence ID" value="NZ_JAHBCL010000003.1"/>
</dbReference>
<dbReference type="Pfam" id="PF01479">
    <property type="entry name" value="S4"/>
    <property type="match status" value="1"/>
</dbReference>
<evidence type="ECO:0000256" key="4">
    <source>
        <dbReference type="RuleBase" id="RU003887"/>
    </source>
</evidence>
<dbReference type="InterPro" id="IPR002942">
    <property type="entry name" value="S4_RNA-bd"/>
</dbReference>
<keyword evidence="7" id="KW-1185">Reference proteome</keyword>